<keyword evidence="1" id="KW-0472">Membrane</keyword>
<keyword evidence="2" id="KW-0418">Kinase</keyword>
<name>A0ABU8LW08_9MICO</name>
<protein>
    <submittedName>
        <fullName evidence="2">Histidine kinase</fullName>
    </submittedName>
</protein>
<keyword evidence="3" id="KW-1185">Reference proteome</keyword>
<feature type="transmembrane region" description="Helical" evidence="1">
    <location>
        <begin position="74"/>
        <end position="92"/>
    </location>
</feature>
<dbReference type="GO" id="GO:0016301">
    <property type="term" value="F:kinase activity"/>
    <property type="evidence" value="ECO:0007669"/>
    <property type="project" value="UniProtKB-KW"/>
</dbReference>
<keyword evidence="1" id="KW-0812">Transmembrane</keyword>
<dbReference type="EMBL" id="JBBDGL010000004">
    <property type="protein sequence ID" value="MEJ1156442.1"/>
    <property type="molecule type" value="Genomic_DNA"/>
</dbReference>
<evidence type="ECO:0000256" key="1">
    <source>
        <dbReference type="SAM" id="Phobius"/>
    </source>
</evidence>
<sequence>MSTSKRERVAAVLVGLEGVAVAGLVAWQVLALLAGDTGVLSTALALVVLTAVGAAAVLAFSVAIWRNESWGRSGAIVTQLLILAVAVGAATGEFAHPMAAAALALPAVVTLVLLVLAVRAAAIRERGETR</sequence>
<dbReference type="RefSeq" id="WP_337338870.1">
    <property type="nucleotide sequence ID" value="NZ_JBBDGL010000004.1"/>
</dbReference>
<feature type="transmembrane region" description="Helical" evidence="1">
    <location>
        <begin position="98"/>
        <end position="122"/>
    </location>
</feature>
<reference evidence="2 3" key="1">
    <citation type="submission" date="2024-02" db="EMBL/GenBank/DDBJ databases">
        <authorList>
            <person name="Saticioglu I.B."/>
        </authorList>
    </citation>
    <scope>NUCLEOTIDE SEQUENCE [LARGE SCALE GENOMIC DNA]</scope>
    <source>
        <strain evidence="2 3">Mu-86</strain>
    </source>
</reference>
<comment type="caution">
    <text evidence="2">The sequence shown here is derived from an EMBL/GenBank/DDBJ whole genome shotgun (WGS) entry which is preliminary data.</text>
</comment>
<feature type="transmembrane region" description="Helical" evidence="1">
    <location>
        <begin position="12"/>
        <end position="33"/>
    </location>
</feature>
<keyword evidence="2" id="KW-0808">Transferase</keyword>
<gene>
    <name evidence="2" type="ORF">WDU96_12610</name>
</gene>
<feature type="transmembrane region" description="Helical" evidence="1">
    <location>
        <begin position="39"/>
        <end position="62"/>
    </location>
</feature>
<evidence type="ECO:0000313" key="3">
    <source>
        <dbReference type="Proteomes" id="UP001368654"/>
    </source>
</evidence>
<keyword evidence="1" id="KW-1133">Transmembrane helix</keyword>
<organism evidence="2 3">
    <name type="scientific">Microbacterium marmarense</name>
    <dbReference type="NCBI Taxonomy" id="3122051"/>
    <lineage>
        <taxon>Bacteria</taxon>
        <taxon>Bacillati</taxon>
        <taxon>Actinomycetota</taxon>
        <taxon>Actinomycetes</taxon>
        <taxon>Micrococcales</taxon>
        <taxon>Microbacteriaceae</taxon>
        <taxon>Microbacterium</taxon>
    </lineage>
</organism>
<proteinExistence type="predicted"/>
<dbReference type="Proteomes" id="UP001368654">
    <property type="component" value="Unassembled WGS sequence"/>
</dbReference>
<evidence type="ECO:0000313" key="2">
    <source>
        <dbReference type="EMBL" id="MEJ1156442.1"/>
    </source>
</evidence>
<accession>A0ABU8LW08</accession>